<dbReference type="Pfam" id="PF18895">
    <property type="entry name" value="T4SS_pilin"/>
    <property type="match status" value="1"/>
</dbReference>
<sequence>MIKKYKKLMLAVGLMVALAVPQMILAEPNFPALQTIDNIASDKGPYVKITDNNALNVIIGTVISIGLGLIGIIFLVLMIYAGYNWMTASGDEEKVSKAKTIIIQSVIGIIIVVGAYAAWRFIFVRLLY</sequence>
<feature type="chain" id="PRO_5009521157" evidence="2">
    <location>
        <begin position="27"/>
        <end position="128"/>
    </location>
</feature>
<keyword evidence="2" id="KW-0732">Signal</keyword>
<keyword evidence="1" id="KW-1133">Transmembrane helix</keyword>
<evidence type="ECO:0000313" key="3">
    <source>
        <dbReference type="EMBL" id="OGF23417.1"/>
    </source>
</evidence>
<dbReference type="Proteomes" id="UP000176877">
    <property type="component" value="Unassembled WGS sequence"/>
</dbReference>
<keyword evidence="1" id="KW-0472">Membrane</keyword>
<name>A0A1F5S9S2_9BACT</name>
<protein>
    <submittedName>
        <fullName evidence="3">Uncharacterized protein</fullName>
    </submittedName>
</protein>
<comment type="caution">
    <text evidence="3">The sequence shown here is derived from an EMBL/GenBank/DDBJ whole genome shotgun (WGS) entry which is preliminary data.</text>
</comment>
<feature type="signal peptide" evidence="2">
    <location>
        <begin position="1"/>
        <end position="26"/>
    </location>
</feature>
<dbReference type="InterPro" id="IPR043993">
    <property type="entry name" value="T4SS_pilin"/>
</dbReference>
<proteinExistence type="predicted"/>
<evidence type="ECO:0000256" key="2">
    <source>
        <dbReference type="SAM" id="SignalP"/>
    </source>
</evidence>
<evidence type="ECO:0000313" key="4">
    <source>
        <dbReference type="Proteomes" id="UP000176877"/>
    </source>
</evidence>
<reference evidence="3 4" key="1">
    <citation type="journal article" date="2016" name="Nat. Commun.">
        <title>Thousands of microbial genomes shed light on interconnected biogeochemical processes in an aquifer system.</title>
        <authorList>
            <person name="Anantharaman K."/>
            <person name="Brown C.T."/>
            <person name="Hug L.A."/>
            <person name="Sharon I."/>
            <person name="Castelle C.J."/>
            <person name="Probst A.J."/>
            <person name="Thomas B.C."/>
            <person name="Singh A."/>
            <person name="Wilkins M.J."/>
            <person name="Karaoz U."/>
            <person name="Brodie E.L."/>
            <person name="Williams K.H."/>
            <person name="Hubbard S.S."/>
            <person name="Banfield J.F."/>
        </authorList>
    </citation>
    <scope>NUCLEOTIDE SEQUENCE [LARGE SCALE GENOMIC DNA]</scope>
</reference>
<accession>A0A1F5S9S2</accession>
<feature type="transmembrane region" description="Helical" evidence="1">
    <location>
        <begin position="54"/>
        <end position="80"/>
    </location>
</feature>
<evidence type="ECO:0000256" key="1">
    <source>
        <dbReference type="SAM" id="Phobius"/>
    </source>
</evidence>
<dbReference type="AlphaFoldDB" id="A0A1F5S9S2"/>
<gene>
    <name evidence="3" type="ORF">A3D45_01955</name>
</gene>
<dbReference type="EMBL" id="MFFT01000011">
    <property type="protein sequence ID" value="OGF23417.1"/>
    <property type="molecule type" value="Genomic_DNA"/>
</dbReference>
<dbReference type="NCBIfam" id="NF045849">
    <property type="entry name" value="ICE_MMCAP2_0565"/>
    <property type="match status" value="1"/>
</dbReference>
<keyword evidence="1" id="KW-0812">Transmembrane</keyword>
<organism evidence="3 4">
    <name type="scientific">Candidatus Falkowbacteria bacterium RIFCSPHIGHO2_02_FULL_42_9</name>
    <dbReference type="NCBI Taxonomy" id="1797986"/>
    <lineage>
        <taxon>Bacteria</taxon>
        <taxon>Candidatus Falkowiibacteriota</taxon>
    </lineage>
</organism>
<feature type="transmembrane region" description="Helical" evidence="1">
    <location>
        <begin position="101"/>
        <end position="122"/>
    </location>
</feature>